<reference evidence="1 2" key="1">
    <citation type="submission" date="2018-11" db="EMBL/GenBank/DDBJ databases">
        <authorList>
            <consortium name="Pathogen Informatics"/>
        </authorList>
    </citation>
    <scope>NUCLEOTIDE SEQUENCE [LARGE SCALE GENOMIC DNA]</scope>
    <source>
        <strain>Denwood</strain>
        <strain evidence="2">Zambia</strain>
    </source>
</reference>
<proteinExistence type="predicted"/>
<accession>A0A183P8K2</accession>
<organism evidence="1 2">
    <name type="scientific">Schistosoma mattheei</name>
    <dbReference type="NCBI Taxonomy" id="31246"/>
    <lineage>
        <taxon>Eukaryota</taxon>
        <taxon>Metazoa</taxon>
        <taxon>Spiralia</taxon>
        <taxon>Lophotrochozoa</taxon>
        <taxon>Platyhelminthes</taxon>
        <taxon>Trematoda</taxon>
        <taxon>Digenea</taxon>
        <taxon>Strigeidida</taxon>
        <taxon>Schistosomatoidea</taxon>
        <taxon>Schistosomatidae</taxon>
        <taxon>Schistosoma</taxon>
    </lineage>
</organism>
<protein>
    <submittedName>
        <fullName evidence="1">Uncharacterized protein</fullName>
    </submittedName>
</protein>
<evidence type="ECO:0000313" key="1">
    <source>
        <dbReference type="EMBL" id="VDP55554.1"/>
    </source>
</evidence>
<name>A0A183P8K2_9TREM</name>
<sequence length="71" mass="8081">MKDAVDVQLRDQQAGFRNLYVALHGYAEAHKQVEQTKTVDLQMIMENNVTNGVKIFGNGKFNDQFQDVPLL</sequence>
<dbReference type="AlphaFoldDB" id="A0A183P8K2"/>
<dbReference type="EMBL" id="UZAL01030791">
    <property type="protein sequence ID" value="VDP55554.1"/>
    <property type="molecule type" value="Genomic_DNA"/>
</dbReference>
<keyword evidence="2" id="KW-1185">Reference proteome</keyword>
<evidence type="ECO:0000313" key="2">
    <source>
        <dbReference type="Proteomes" id="UP000269396"/>
    </source>
</evidence>
<dbReference type="Proteomes" id="UP000269396">
    <property type="component" value="Unassembled WGS sequence"/>
</dbReference>
<gene>
    <name evidence="1" type="ORF">SMTD_LOCUS10688</name>
</gene>